<evidence type="ECO:0000313" key="2">
    <source>
        <dbReference type="Proteomes" id="UP001497516"/>
    </source>
</evidence>
<protein>
    <recommendedName>
        <fullName evidence="3">Retrovirus-related Pol polyprotein from transposon TNT 1-94</fullName>
    </recommendedName>
</protein>
<keyword evidence="2" id="KW-1185">Reference proteome</keyword>
<gene>
    <name evidence="1" type="ORF">LTRI10_LOCUS47281</name>
</gene>
<proteinExistence type="predicted"/>
<evidence type="ECO:0000313" key="1">
    <source>
        <dbReference type="EMBL" id="CAL1407623.1"/>
    </source>
</evidence>
<sequence>MYERQSAQNKASLIQRIVNLKYKDGHSASEHLSDFQELVNQLTTMKLALDDEVQALLFLSSLPDSWETLVASLSNSAANGKLTMGFFKDSMLNEEARRK</sequence>
<reference evidence="1 2" key="1">
    <citation type="submission" date="2024-04" db="EMBL/GenBank/DDBJ databases">
        <authorList>
            <person name="Fracassetti M."/>
        </authorList>
    </citation>
    <scope>NUCLEOTIDE SEQUENCE [LARGE SCALE GENOMIC DNA]</scope>
</reference>
<accession>A0AAV2GCQ8</accession>
<dbReference type="AlphaFoldDB" id="A0AAV2GCQ8"/>
<organism evidence="1 2">
    <name type="scientific">Linum trigynum</name>
    <dbReference type="NCBI Taxonomy" id="586398"/>
    <lineage>
        <taxon>Eukaryota</taxon>
        <taxon>Viridiplantae</taxon>
        <taxon>Streptophyta</taxon>
        <taxon>Embryophyta</taxon>
        <taxon>Tracheophyta</taxon>
        <taxon>Spermatophyta</taxon>
        <taxon>Magnoliopsida</taxon>
        <taxon>eudicotyledons</taxon>
        <taxon>Gunneridae</taxon>
        <taxon>Pentapetalae</taxon>
        <taxon>rosids</taxon>
        <taxon>fabids</taxon>
        <taxon>Malpighiales</taxon>
        <taxon>Linaceae</taxon>
        <taxon>Linum</taxon>
    </lineage>
</organism>
<evidence type="ECO:0008006" key="3">
    <source>
        <dbReference type="Google" id="ProtNLM"/>
    </source>
</evidence>
<name>A0AAV2GCQ8_9ROSI</name>
<dbReference type="Proteomes" id="UP001497516">
    <property type="component" value="Chromosome 8"/>
</dbReference>
<dbReference type="EMBL" id="OZ034821">
    <property type="protein sequence ID" value="CAL1407623.1"/>
    <property type="molecule type" value="Genomic_DNA"/>
</dbReference>
<dbReference type="Pfam" id="PF14223">
    <property type="entry name" value="Retrotran_gag_2"/>
    <property type="match status" value="1"/>
</dbReference>